<gene>
    <name evidence="1" type="ORF">UFOVP722_2</name>
</gene>
<accession>A0A6J5NJ40</accession>
<name>A0A6J5NJ40_9CAUD</name>
<sequence length="164" mass="18034">MADKVTVKMTPDSRDLKSLYKAFREMDEGAKKALKDDVTSISQWSATEMQSSYNLNPLPAQAQKVAATIRANKDRIPNVTIGGSKGRFSGGAVSGQVLFGSEFGGPAPFENGGRRFPDRSPAQGRGNAGYGIFLTLKRIQPELTRRWKDAVNRRVIEKWDDNNG</sequence>
<dbReference type="EMBL" id="LR796692">
    <property type="protein sequence ID" value="CAB4159840.1"/>
    <property type="molecule type" value="Genomic_DNA"/>
</dbReference>
<protein>
    <submittedName>
        <fullName evidence="1">Uncharacterized protein</fullName>
    </submittedName>
</protein>
<evidence type="ECO:0000313" key="1">
    <source>
        <dbReference type="EMBL" id="CAB4159840.1"/>
    </source>
</evidence>
<proteinExistence type="predicted"/>
<organism evidence="1">
    <name type="scientific">uncultured Caudovirales phage</name>
    <dbReference type="NCBI Taxonomy" id="2100421"/>
    <lineage>
        <taxon>Viruses</taxon>
        <taxon>Duplodnaviria</taxon>
        <taxon>Heunggongvirae</taxon>
        <taxon>Uroviricota</taxon>
        <taxon>Caudoviricetes</taxon>
        <taxon>Peduoviridae</taxon>
        <taxon>Maltschvirus</taxon>
        <taxon>Maltschvirus maltsch</taxon>
    </lineage>
</organism>
<reference evidence="1" key="1">
    <citation type="submission" date="2020-04" db="EMBL/GenBank/DDBJ databases">
        <authorList>
            <person name="Chiriac C."/>
            <person name="Salcher M."/>
            <person name="Ghai R."/>
            <person name="Kavagutti S V."/>
        </authorList>
    </citation>
    <scope>NUCLEOTIDE SEQUENCE</scope>
</reference>